<dbReference type="Proteomes" id="UP000431264">
    <property type="component" value="Unassembled WGS sequence"/>
</dbReference>
<comment type="caution">
    <text evidence="2">The sequence shown here is derived from an EMBL/GenBank/DDBJ whole genome shotgun (WGS) entry which is preliminary data.</text>
</comment>
<evidence type="ECO:0000313" key="3">
    <source>
        <dbReference type="Proteomes" id="UP000431264"/>
    </source>
</evidence>
<protein>
    <submittedName>
        <fullName evidence="2">Uncharacterized protein</fullName>
    </submittedName>
</protein>
<name>A0A6I4IHJ8_9FLAO</name>
<keyword evidence="1" id="KW-0812">Transmembrane</keyword>
<organism evidence="2 3">
    <name type="scientific">Flavobacterium profundi</name>
    <dbReference type="NCBI Taxonomy" id="1774945"/>
    <lineage>
        <taxon>Bacteria</taxon>
        <taxon>Pseudomonadati</taxon>
        <taxon>Bacteroidota</taxon>
        <taxon>Flavobacteriia</taxon>
        <taxon>Flavobacteriales</taxon>
        <taxon>Flavobacteriaceae</taxon>
        <taxon>Flavobacterium</taxon>
    </lineage>
</organism>
<evidence type="ECO:0000313" key="2">
    <source>
        <dbReference type="EMBL" id="MVO09130.1"/>
    </source>
</evidence>
<reference evidence="3" key="1">
    <citation type="submission" date="2019-05" db="EMBL/GenBank/DDBJ databases">
        <title>Flavobacterium profundi sp. nov., isolated from a deep-sea seamount.</title>
        <authorList>
            <person name="Zhang D.-C."/>
        </authorList>
    </citation>
    <scope>NUCLEOTIDE SEQUENCE [LARGE SCALE GENOMIC DNA]</scope>
    <source>
        <strain evidence="3">TP390</strain>
    </source>
</reference>
<accession>A0A6I4IHJ8</accession>
<dbReference type="RefSeq" id="WP_140997519.1">
    <property type="nucleotide sequence ID" value="NZ_VDCZ01000005.1"/>
</dbReference>
<keyword evidence="1" id="KW-0472">Membrane</keyword>
<keyword evidence="1" id="KW-1133">Transmembrane helix</keyword>
<dbReference type="EMBL" id="WQLW01000005">
    <property type="protein sequence ID" value="MVO09130.1"/>
    <property type="molecule type" value="Genomic_DNA"/>
</dbReference>
<evidence type="ECO:0000256" key="1">
    <source>
        <dbReference type="SAM" id="Phobius"/>
    </source>
</evidence>
<proteinExistence type="predicted"/>
<feature type="transmembrane region" description="Helical" evidence="1">
    <location>
        <begin position="70"/>
        <end position="88"/>
    </location>
</feature>
<gene>
    <name evidence="2" type="ORF">GOQ30_08145</name>
</gene>
<dbReference type="AlphaFoldDB" id="A0A6I4IHJ8"/>
<keyword evidence="3" id="KW-1185">Reference proteome</keyword>
<sequence>MGGYYGSPATVLRNNKKLLGEKNKLTRKDYVGIKSKKNENQTTATADLKILYEIRTKMQIEKRKRRRKQLFLFLFSIFLTILALYLITKIKWIGIDLNRTIY</sequence>